<name>A0A8J3VP83_9ACTN</name>
<dbReference type="PANTHER" id="PTHR35010:SF2">
    <property type="entry name" value="BLL4672 PROTEIN"/>
    <property type="match status" value="1"/>
</dbReference>
<dbReference type="InterPro" id="IPR041413">
    <property type="entry name" value="MLTR_LBD"/>
</dbReference>
<gene>
    <name evidence="2" type="ORF">Raf01_18640</name>
</gene>
<evidence type="ECO:0000259" key="1">
    <source>
        <dbReference type="SMART" id="SM00530"/>
    </source>
</evidence>
<sequence>MTMPQAGVRRVELAQFLRSRRARIRPDDVGIPTGLRRRTPGLRREEVAQLAGVGVTWYTWLEQGRPINASVQILDAIARTLRLDYAERAHLYRLAEVPAVVAEDTHEELSREVQTVLDSLEPLPAVVYSGRYDLLAWNRTYAALLPGAVDAAPQERNVLWQMFTVPGCCSAMARREVELPRLVATFRAAFARHLGEPSWTGFVRRLCAASPEFARMWANHDVAGPGNQLKAFQNVLGRTLSTVSTSFAVSATPEARMVVYTPVDDQARELLKLVTLNPPTEIGCPKHRHPAGVRAPLSVAPVSAAPVSVAPVSAAADSDKLIA</sequence>
<proteinExistence type="predicted"/>
<dbReference type="Pfam" id="PF13560">
    <property type="entry name" value="HTH_31"/>
    <property type="match status" value="1"/>
</dbReference>
<feature type="domain" description="HTH cro/C1-type" evidence="1">
    <location>
        <begin position="16"/>
        <end position="88"/>
    </location>
</feature>
<evidence type="ECO:0000313" key="2">
    <source>
        <dbReference type="EMBL" id="GIH13692.1"/>
    </source>
</evidence>
<dbReference type="AlphaFoldDB" id="A0A8J3VP83"/>
<dbReference type="Gene3D" id="1.10.260.40">
    <property type="entry name" value="lambda repressor-like DNA-binding domains"/>
    <property type="match status" value="1"/>
</dbReference>
<dbReference type="SMART" id="SM00530">
    <property type="entry name" value="HTH_XRE"/>
    <property type="match status" value="1"/>
</dbReference>
<dbReference type="Gene3D" id="3.30.450.180">
    <property type="match status" value="1"/>
</dbReference>
<dbReference type="InterPro" id="IPR001387">
    <property type="entry name" value="Cro/C1-type_HTH"/>
</dbReference>
<dbReference type="CDD" id="cd00093">
    <property type="entry name" value="HTH_XRE"/>
    <property type="match status" value="1"/>
</dbReference>
<protein>
    <submittedName>
        <fullName evidence="2">Transcriptional regulator</fullName>
    </submittedName>
</protein>
<dbReference type="SUPFAM" id="SSF47413">
    <property type="entry name" value="lambda repressor-like DNA-binding domains"/>
    <property type="match status" value="1"/>
</dbReference>
<reference evidence="2" key="1">
    <citation type="submission" date="2021-01" db="EMBL/GenBank/DDBJ databases">
        <title>Whole genome shotgun sequence of Rugosimonospora africana NBRC 104875.</title>
        <authorList>
            <person name="Komaki H."/>
            <person name="Tamura T."/>
        </authorList>
    </citation>
    <scope>NUCLEOTIDE SEQUENCE</scope>
    <source>
        <strain evidence="2">NBRC 104875</strain>
    </source>
</reference>
<keyword evidence="3" id="KW-1185">Reference proteome</keyword>
<accession>A0A8J3VP83</accession>
<dbReference type="Pfam" id="PF17765">
    <property type="entry name" value="MLTR_LBD"/>
    <property type="match status" value="1"/>
</dbReference>
<organism evidence="2 3">
    <name type="scientific">Rugosimonospora africana</name>
    <dbReference type="NCBI Taxonomy" id="556532"/>
    <lineage>
        <taxon>Bacteria</taxon>
        <taxon>Bacillati</taxon>
        <taxon>Actinomycetota</taxon>
        <taxon>Actinomycetes</taxon>
        <taxon>Micromonosporales</taxon>
        <taxon>Micromonosporaceae</taxon>
        <taxon>Rugosimonospora</taxon>
    </lineage>
</organism>
<dbReference type="EMBL" id="BONZ01000015">
    <property type="protein sequence ID" value="GIH13692.1"/>
    <property type="molecule type" value="Genomic_DNA"/>
</dbReference>
<dbReference type="GO" id="GO:0003677">
    <property type="term" value="F:DNA binding"/>
    <property type="evidence" value="ECO:0007669"/>
    <property type="project" value="InterPro"/>
</dbReference>
<dbReference type="PANTHER" id="PTHR35010">
    <property type="entry name" value="BLL4672 PROTEIN-RELATED"/>
    <property type="match status" value="1"/>
</dbReference>
<dbReference type="Proteomes" id="UP000642748">
    <property type="component" value="Unassembled WGS sequence"/>
</dbReference>
<comment type="caution">
    <text evidence="2">The sequence shown here is derived from an EMBL/GenBank/DDBJ whole genome shotgun (WGS) entry which is preliminary data.</text>
</comment>
<evidence type="ECO:0000313" key="3">
    <source>
        <dbReference type="Proteomes" id="UP000642748"/>
    </source>
</evidence>
<dbReference type="InterPro" id="IPR010982">
    <property type="entry name" value="Lambda_DNA-bd_dom_sf"/>
</dbReference>
<dbReference type="RefSeq" id="WP_239133475.1">
    <property type="nucleotide sequence ID" value="NZ_BONZ01000015.1"/>
</dbReference>